<evidence type="ECO:0000259" key="3">
    <source>
        <dbReference type="PROSITE" id="PS51480"/>
    </source>
</evidence>
<sequence length="214" mass="23239">MANKNITLVEVEKAVQVIMDTAFENEDYFSELDGLAGDGDFGNSLATGFQVIREQWDTLPRTNINAFLMKVAMLTTSHVGGSSGPIWGTAFMRAAIYSREKDDLNLTDIVNIFDSAIEGIMQRGGAQPGDKTLIDALIPTRNALAQVKSDAPDCWKRALKTASEAATQSIEDTKNLQAKRGRQCFTGERSIGTVDPGIVAVATIMNNMNKAFTQ</sequence>
<accession>A0A2T0M8K3</accession>
<reference evidence="4 5" key="1">
    <citation type="submission" date="2018-03" db="EMBL/GenBank/DDBJ databases">
        <title>Genomic Encyclopedia of Archaeal and Bacterial Type Strains, Phase II (KMG-II): from individual species to whole genera.</title>
        <authorList>
            <person name="Goeker M."/>
        </authorList>
    </citation>
    <scope>NUCLEOTIDE SEQUENCE [LARGE SCALE GENOMIC DNA]</scope>
    <source>
        <strain evidence="4 5">DSM 25027</strain>
    </source>
</reference>
<dbReference type="PROSITE" id="PS51480">
    <property type="entry name" value="DHAL"/>
    <property type="match status" value="1"/>
</dbReference>
<dbReference type="SUPFAM" id="SSF101473">
    <property type="entry name" value="DhaL-like"/>
    <property type="match status" value="1"/>
</dbReference>
<feature type="domain" description="DhaL" evidence="3">
    <location>
        <begin position="9"/>
        <end position="210"/>
    </location>
</feature>
<proteinExistence type="predicted"/>
<dbReference type="InterPro" id="IPR036117">
    <property type="entry name" value="DhaL_dom_sf"/>
</dbReference>
<name>A0A2T0M8K3_9FLAO</name>
<dbReference type="InterPro" id="IPR050861">
    <property type="entry name" value="Dihydroxyacetone_Kinase"/>
</dbReference>
<keyword evidence="2 4" id="KW-0418">Kinase</keyword>
<dbReference type="FunFam" id="1.25.40.340:FF:000002">
    <property type="entry name" value="Dihydroxyacetone kinase, L subunit"/>
    <property type="match status" value="1"/>
</dbReference>
<dbReference type="EMBL" id="PVYX01000002">
    <property type="protein sequence ID" value="PRX53831.1"/>
    <property type="molecule type" value="Genomic_DNA"/>
</dbReference>
<dbReference type="RefSeq" id="WP_106145166.1">
    <property type="nucleotide sequence ID" value="NZ_PVYX01000002.1"/>
</dbReference>
<dbReference type="PANTHER" id="PTHR28629:SF4">
    <property type="entry name" value="TRIOKINASE_FMN CYCLASE"/>
    <property type="match status" value="1"/>
</dbReference>
<dbReference type="Proteomes" id="UP000237640">
    <property type="component" value="Unassembled WGS sequence"/>
</dbReference>
<evidence type="ECO:0000313" key="5">
    <source>
        <dbReference type="Proteomes" id="UP000237640"/>
    </source>
</evidence>
<dbReference type="GO" id="GO:0004371">
    <property type="term" value="F:glycerone kinase activity"/>
    <property type="evidence" value="ECO:0007669"/>
    <property type="project" value="InterPro"/>
</dbReference>
<dbReference type="GO" id="GO:0005829">
    <property type="term" value="C:cytosol"/>
    <property type="evidence" value="ECO:0007669"/>
    <property type="project" value="TreeGrafter"/>
</dbReference>
<gene>
    <name evidence="4" type="ORF">CLV81_2219</name>
</gene>
<comment type="caution">
    <text evidence="4">The sequence shown here is derived from an EMBL/GenBank/DDBJ whole genome shotgun (WGS) entry which is preliminary data.</text>
</comment>
<evidence type="ECO:0000256" key="1">
    <source>
        <dbReference type="ARBA" id="ARBA00022679"/>
    </source>
</evidence>
<evidence type="ECO:0000313" key="4">
    <source>
        <dbReference type="EMBL" id="PRX53831.1"/>
    </source>
</evidence>
<dbReference type="Pfam" id="PF02734">
    <property type="entry name" value="Dak2"/>
    <property type="match status" value="1"/>
</dbReference>
<dbReference type="OrthoDB" id="9800291at2"/>
<dbReference type="SMART" id="SM01120">
    <property type="entry name" value="Dak2"/>
    <property type="match status" value="1"/>
</dbReference>
<dbReference type="NCBIfam" id="TIGR02365">
    <property type="entry name" value="dha_L_ycgS"/>
    <property type="match status" value="1"/>
</dbReference>
<organism evidence="4 5">
    <name type="scientific">Flagellimonas meridianipacifica</name>
    <dbReference type="NCBI Taxonomy" id="1080225"/>
    <lineage>
        <taxon>Bacteria</taxon>
        <taxon>Pseudomonadati</taxon>
        <taxon>Bacteroidota</taxon>
        <taxon>Flavobacteriia</taxon>
        <taxon>Flavobacteriales</taxon>
        <taxon>Flavobacteriaceae</taxon>
        <taxon>Flagellimonas</taxon>
    </lineage>
</organism>
<dbReference type="InterPro" id="IPR012737">
    <property type="entry name" value="DhaK_L_YcgS"/>
</dbReference>
<keyword evidence="1" id="KW-0808">Transferase</keyword>
<keyword evidence="5" id="KW-1185">Reference proteome</keyword>
<dbReference type="PANTHER" id="PTHR28629">
    <property type="entry name" value="TRIOKINASE/FMN CYCLASE"/>
    <property type="match status" value="1"/>
</dbReference>
<dbReference type="Gene3D" id="1.25.40.340">
    <property type="match status" value="1"/>
</dbReference>
<evidence type="ECO:0000256" key="2">
    <source>
        <dbReference type="ARBA" id="ARBA00022777"/>
    </source>
</evidence>
<protein>
    <submittedName>
        <fullName evidence="4">Dihydroxyacetone kinase-like protein</fullName>
    </submittedName>
</protein>
<dbReference type="GO" id="GO:0019563">
    <property type="term" value="P:glycerol catabolic process"/>
    <property type="evidence" value="ECO:0007669"/>
    <property type="project" value="TreeGrafter"/>
</dbReference>
<dbReference type="InterPro" id="IPR004007">
    <property type="entry name" value="DhaL_dom"/>
</dbReference>
<dbReference type="AlphaFoldDB" id="A0A2T0M8K3"/>